<reference evidence="1" key="1">
    <citation type="journal article" date="2021" name="PeerJ">
        <title>Extensive microbial diversity within the chicken gut microbiome revealed by metagenomics and culture.</title>
        <authorList>
            <person name="Gilroy R."/>
            <person name="Ravi A."/>
            <person name="Getino M."/>
            <person name="Pursley I."/>
            <person name="Horton D.L."/>
            <person name="Alikhan N.F."/>
            <person name="Baker D."/>
            <person name="Gharbi K."/>
            <person name="Hall N."/>
            <person name="Watson M."/>
            <person name="Adriaenssens E.M."/>
            <person name="Foster-Nyarko E."/>
            <person name="Jarju S."/>
            <person name="Secka A."/>
            <person name="Antonio M."/>
            <person name="Oren A."/>
            <person name="Chaudhuri R.R."/>
            <person name="La Ragione R."/>
            <person name="Hildebrand F."/>
            <person name="Pallen M.J."/>
        </authorList>
    </citation>
    <scope>NUCLEOTIDE SEQUENCE</scope>
    <source>
        <strain evidence="1">F6-686</strain>
    </source>
</reference>
<dbReference type="GO" id="GO:0032259">
    <property type="term" value="P:methylation"/>
    <property type="evidence" value="ECO:0007669"/>
    <property type="project" value="UniProtKB-KW"/>
</dbReference>
<keyword evidence="1" id="KW-0489">Methyltransferase</keyword>
<evidence type="ECO:0000313" key="2">
    <source>
        <dbReference type="Proteomes" id="UP000823844"/>
    </source>
</evidence>
<protein>
    <submittedName>
        <fullName evidence="1">N-6 DNA methylase</fullName>
    </submittedName>
</protein>
<accession>A0A9E2NTD0</accession>
<dbReference type="Proteomes" id="UP000823844">
    <property type="component" value="Unassembled WGS sequence"/>
</dbReference>
<reference evidence="1" key="2">
    <citation type="submission" date="2021-04" db="EMBL/GenBank/DDBJ databases">
        <authorList>
            <person name="Gilroy R."/>
        </authorList>
    </citation>
    <scope>NUCLEOTIDE SEQUENCE</scope>
    <source>
        <strain evidence="1">F6-686</strain>
    </source>
</reference>
<gene>
    <name evidence="1" type="ORF">H9806_02760</name>
</gene>
<dbReference type="EMBL" id="JAHLFT010000033">
    <property type="protein sequence ID" value="MBU3828062.1"/>
    <property type="molecule type" value="Genomic_DNA"/>
</dbReference>
<proteinExistence type="predicted"/>
<comment type="caution">
    <text evidence="1">The sequence shown here is derived from an EMBL/GenBank/DDBJ whole genome shotgun (WGS) entry which is preliminary data.</text>
</comment>
<keyword evidence="1" id="KW-0808">Transferase</keyword>
<evidence type="ECO:0000313" key="1">
    <source>
        <dbReference type="EMBL" id="MBU3828062.1"/>
    </source>
</evidence>
<dbReference type="GO" id="GO:0008168">
    <property type="term" value="F:methyltransferase activity"/>
    <property type="evidence" value="ECO:0007669"/>
    <property type="project" value="UniProtKB-KW"/>
</dbReference>
<dbReference type="AlphaFoldDB" id="A0A9E2NTD0"/>
<organism evidence="1 2">
    <name type="scientific">Candidatus Lactobacillus pullistercoris</name>
    <dbReference type="NCBI Taxonomy" id="2838636"/>
    <lineage>
        <taxon>Bacteria</taxon>
        <taxon>Bacillati</taxon>
        <taxon>Bacillota</taxon>
        <taxon>Bacilli</taxon>
        <taxon>Lactobacillales</taxon>
        <taxon>Lactobacillaceae</taxon>
        <taxon>Lactobacillus</taxon>
    </lineage>
</organism>
<name>A0A9E2NTD0_9LACO</name>
<sequence length="175" mass="20866">MNNNLIAIIVEGQTELAIMTLLLEKNALIYDEDDLLNGEIITTRKGNNFAKRYLNKGFGSRKIKILRILDSKNENFKLPLVYRKKISEVKNLRTRPEIEILDIIYHDDYQKYTNNYKSKLKPSEYVKQYYSDLKKVKSYKDNYDFWNQHFDKLITVLKQYKQYHPDEGCIADILK</sequence>